<feature type="compositionally biased region" description="Basic and acidic residues" evidence="1">
    <location>
        <begin position="80"/>
        <end position="89"/>
    </location>
</feature>
<feature type="region of interest" description="Disordered" evidence="1">
    <location>
        <begin position="73"/>
        <end position="95"/>
    </location>
</feature>
<feature type="region of interest" description="Disordered" evidence="1">
    <location>
        <begin position="552"/>
        <end position="654"/>
    </location>
</feature>
<dbReference type="OMA" id="ICCKSSA"/>
<feature type="region of interest" description="Disordered" evidence="1">
    <location>
        <begin position="193"/>
        <end position="212"/>
    </location>
</feature>
<feature type="compositionally biased region" description="Basic and acidic residues" evidence="1">
    <location>
        <begin position="770"/>
        <end position="794"/>
    </location>
</feature>
<dbReference type="AlphaFoldDB" id="A0A067QV76"/>
<evidence type="ECO:0000313" key="3">
    <source>
        <dbReference type="Proteomes" id="UP000027135"/>
    </source>
</evidence>
<gene>
    <name evidence="2" type="ORF">L798_11829</name>
</gene>
<protein>
    <submittedName>
        <fullName evidence="2">Leucine-rich repeat-containing protein</fullName>
    </submittedName>
</protein>
<dbReference type="OrthoDB" id="8195962at2759"/>
<feature type="region of interest" description="Disordered" evidence="1">
    <location>
        <begin position="238"/>
        <end position="285"/>
    </location>
</feature>
<organism evidence="2 3">
    <name type="scientific">Zootermopsis nevadensis</name>
    <name type="common">Dampwood termite</name>
    <dbReference type="NCBI Taxonomy" id="136037"/>
    <lineage>
        <taxon>Eukaryota</taxon>
        <taxon>Metazoa</taxon>
        <taxon>Ecdysozoa</taxon>
        <taxon>Arthropoda</taxon>
        <taxon>Hexapoda</taxon>
        <taxon>Insecta</taxon>
        <taxon>Pterygota</taxon>
        <taxon>Neoptera</taxon>
        <taxon>Polyneoptera</taxon>
        <taxon>Dictyoptera</taxon>
        <taxon>Blattodea</taxon>
        <taxon>Blattoidea</taxon>
        <taxon>Termitoidae</taxon>
        <taxon>Termopsidae</taxon>
        <taxon>Zootermopsis</taxon>
    </lineage>
</organism>
<evidence type="ECO:0000256" key="1">
    <source>
        <dbReference type="SAM" id="MobiDB-lite"/>
    </source>
</evidence>
<proteinExistence type="predicted"/>
<keyword evidence="3" id="KW-1185">Reference proteome</keyword>
<name>A0A067QV76_ZOONE</name>
<dbReference type="EMBL" id="KK852901">
    <property type="protein sequence ID" value="KDR14093.1"/>
    <property type="molecule type" value="Genomic_DNA"/>
</dbReference>
<feature type="compositionally biased region" description="Basic and acidic residues" evidence="1">
    <location>
        <begin position="559"/>
        <end position="601"/>
    </location>
</feature>
<feature type="compositionally biased region" description="Basic and acidic residues" evidence="1">
    <location>
        <begin position="615"/>
        <end position="628"/>
    </location>
</feature>
<feature type="region of interest" description="Disordered" evidence="1">
    <location>
        <begin position="468"/>
        <end position="491"/>
    </location>
</feature>
<feature type="region of interest" description="Disordered" evidence="1">
    <location>
        <begin position="920"/>
        <end position="944"/>
    </location>
</feature>
<dbReference type="eggNOG" id="ENOG502QSZR">
    <property type="taxonomic scope" value="Eukaryota"/>
</dbReference>
<dbReference type="InParanoid" id="A0A067QV76"/>
<accession>A0A067QV76</accession>
<dbReference type="Proteomes" id="UP000027135">
    <property type="component" value="Unassembled WGS sequence"/>
</dbReference>
<feature type="compositionally biased region" description="Basic and acidic residues" evidence="1">
    <location>
        <begin position="645"/>
        <end position="654"/>
    </location>
</feature>
<sequence length="944" mass="106587">MGLEVWSNYFSRQASLLCDVLRMSSSVLESRNAVGIQRGKMLITDIESLKKTEINRRRRLRLEQVRQQSKDVANQIRQRVRGEQDKQRSSFEQQQNADIKRLQTHKLLFLQQQYQDCLDEVGLGHMQAALQPDAAAVLEAENQRNQAQAEDRGREANLKLRLELANTEKSRNASRKQHKFARTVEDLRSAVVASLGKNSPKKRQLKNSQPLRDAMRSAHCTCGSLQCTCSRPQTEMARTERIPPASAHGSSKCGEDTDITSSDTSDASSEKSCTDVSRVKGDLASSTKVEQSTVQFYDHGNRFANSYPCEARVERVVPHVHELDAIKAAELLCESMPVSSNISHHRQARGQQALVRERLHRDYRQLLGDLHALAREERLIRSTREHGLPTEIFRDDYRRKELCTKQQRNMDLAFERIYNGIQQDSSFGPSSRAETVSRHRWEAAEQDSPVRLNVADCQLRQNGVSPLNSISSVAPSRDSVDIHPTAGKAANSEKKTYTLEDLVEQVNIQHSLLMDEKNVPQEWLPVPENHMMSSDQSSDNGSSSMALLSVHEDEPEVLAEQKKSSVDYEKHSEREIEERRSLDYDEGRENEVTSSGRRETVDHEEEETSHLQVEFGKHGVHTESRESDAISTRTSKKWNGRHSKGKTENENDKRENLVAEVDKGVRRGDTEVVRDNDSVTVLSEYSFDVSVCETREHSVESSLGSSTSSSYEGVKIVVSVSEQTEKKYKSGSSPEKTEVICCKSSAQKEKRYDALGQKICRQKHRRTGRGSRDVKEKATMTTESELKEPSKREPGVVAGKGETERIKDKDRTEMWHHVTNRTVISDKDMSEDSTSYMSPPDHLVPSHIQYLGKLLAAVHECQKKGDPDIHEINPQLALYISRLLAMSRESVERLGVSTSDVSTPDVETSTAGGIYAKSPCAAAEHSTKRQKKERKIQGNRCMQM</sequence>
<evidence type="ECO:0000313" key="2">
    <source>
        <dbReference type="EMBL" id="KDR14093.1"/>
    </source>
</evidence>
<feature type="region of interest" description="Disordered" evidence="1">
    <location>
        <begin position="763"/>
        <end position="801"/>
    </location>
</feature>
<feature type="compositionally biased region" description="Basic and acidic residues" evidence="1">
    <location>
        <begin position="268"/>
        <end position="281"/>
    </location>
</feature>
<reference evidence="2 3" key="1">
    <citation type="journal article" date="2014" name="Nat. Commun.">
        <title>Molecular traces of alternative social organization in a termite genome.</title>
        <authorList>
            <person name="Terrapon N."/>
            <person name="Li C."/>
            <person name="Robertson H.M."/>
            <person name="Ji L."/>
            <person name="Meng X."/>
            <person name="Booth W."/>
            <person name="Chen Z."/>
            <person name="Childers C.P."/>
            <person name="Glastad K.M."/>
            <person name="Gokhale K."/>
            <person name="Gowin J."/>
            <person name="Gronenberg W."/>
            <person name="Hermansen R.A."/>
            <person name="Hu H."/>
            <person name="Hunt B.G."/>
            <person name="Huylmans A.K."/>
            <person name="Khalil S.M."/>
            <person name="Mitchell R.D."/>
            <person name="Munoz-Torres M.C."/>
            <person name="Mustard J.A."/>
            <person name="Pan H."/>
            <person name="Reese J.T."/>
            <person name="Scharf M.E."/>
            <person name="Sun F."/>
            <person name="Vogel H."/>
            <person name="Xiao J."/>
            <person name="Yang W."/>
            <person name="Yang Z."/>
            <person name="Yang Z."/>
            <person name="Zhou J."/>
            <person name="Zhu J."/>
            <person name="Brent C.S."/>
            <person name="Elsik C.G."/>
            <person name="Goodisman M.A."/>
            <person name="Liberles D.A."/>
            <person name="Roe R.M."/>
            <person name="Vargo E.L."/>
            <person name="Vilcinskas A."/>
            <person name="Wang J."/>
            <person name="Bornberg-Bauer E."/>
            <person name="Korb J."/>
            <person name="Zhang G."/>
            <person name="Liebig J."/>
        </authorList>
    </citation>
    <scope>NUCLEOTIDE SEQUENCE [LARGE SCALE GENOMIC DNA]</scope>
    <source>
        <tissue evidence="2">Whole organism</tissue>
    </source>
</reference>
<feature type="compositionally biased region" description="Basic residues" evidence="1">
    <location>
        <begin position="634"/>
        <end position="644"/>
    </location>
</feature>